<keyword evidence="1" id="KW-0328">Glycosyltransferase</keyword>
<dbReference type="AlphaFoldDB" id="A0A9D1JXM9"/>
<evidence type="ECO:0000256" key="1">
    <source>
        <dbReference type="ARBA" id="ARBA00022676"/>
    </source>
</evidence>
<dbReference type="Gene3D" id="3.40.50.11350">
    <property type="match status" value="1"/>
</dbReference>
<reference evidence="3" key="1">
    <citation type="submission" date="2020-10" db="EMBL/GenBank/DDBJ databases">
        <authorList>
            <person name="Gilroy R."/>
        </authorList>
    </citation>
    <scope>NUCLEOTIDE SEQUENCE</scope>
    <source>
        <strain evidence="3">CHK152-2871</strain>
    </source>
</reference>
<dbReference type="EMBL" id="DVJQ01000041">
    <property type="protein sequence ID" value="HIS74300.1"/>
    <property type="molecule type" value="Genomic_DNA"/>
</dbReference>
<dbReference type="CDD" id="cd11301">
    <property type="entry name" value="Fut1_Fut2_like"/>
    <property type="match status" value="1"/>
</dbReference>
<dbReference type="PANTHER" id="PTHR11927">
    <property type="entry name" value="GALACTOSIDE 2-L-FUCOSYLTRANSFERASE"/>
    <property type="match status" value="1"/>
</dbReference>
<name>A0A9D1JXM9_9BACT</name>
<dbReference type="Pfam" id="PF01531">
    <property type="entry name" value="Glyco_transf_11"/>
    <property type="match status" value="1"/>
</dbReference>
<accession>A0A9D1JXM9</accession>
<proteinExistence type="predicted"/>
<dbReference type="InterPro" id="IPR002516">
    <property type="entry name" value="Glyco_trans_11"/>
</dbReference>
<keyword evidence="2" id="KW-0808">Transferase</keyword>
<gene>
    <name evidence="3" type="ORF">IAA86_04685</name>
</gene>
<comment type="caution">
    <text evidence="3">The sequence shown here is derived from an EMBL/GenBank/DDBJ whole genome shotgun (WGS) entry which is preliminary data.</text>
</comment>
<dbReference type="Proteomes" id="UP000886865">
    <property type="component" value="Unassembled WGS sequence"/>
</dbReference>
<dbReference type="GO" id="GO:0005975">
    <property type="term" value="P:carbohydrate metabolic process"/>
    <property type="evidence" value="ECO:0007669"/>
    <property type="project" value="InterPro"/>
</dbReference>
<sequence length="288" mass="34608">MLIMRYNGGLGNQMFQFAAVATLANKLGVDFCFDCDFFNHRYSRPYQIDIFQQDKREVRALKYRLLWAFRKHIKNKFFSLNVYGEKNFNYEQEFFEIKDNTYIYGFFQSHKYIDENLIKKYFTFKVAPDDKNAQIIENMQVQDSISMHIRRGDYVSKKRYASVYNHLDFNYYESALEYIAQYVKKPVIYVFSDDINWVEKNFNFKNCKNCVEKGARVEFISHNQGEKSYEDLRLMSMCKHNVIANSSFSWWGAYLNNNPQKIVVAPKKWFQTIQNNPRDLYPDSWVLM</sequence>
<evidence type="ECO:0000256" key="2">
    <source>
        <dbReference type="ARBA" id="ARBA00022679"/>
    </source>
</evidence>
<dbReference type="PANTHER" id="PTHR11927:SF9">
    <property type="entry name" value="L-FUCOSYLTRANSFERASE"/>
    <property type="match status" value="1"/>
</dbReference>
<organism evidence="3 4">
    <name type="scientific">Candidatus Galligastranaerophilus intestinavium</name>
    <dbReference type="NCBI Taxonomy" id="2840836"/>
    <lineage>
        <taxon>Bacteria</taxon>
        <taxon>Candidatus Galligastranaerophilus</taxon>
    </lineage>
</organism>
<evidence type="ECO:0000313" key="4">
    <source>
        <dbReference type="Proteomes" id="UP000886865"/>
    </source>
</evidence>
<evidence type="ECO:0000313" key="3">
    <source>
        <dbReference type="EMBL" id="HIS74300.1"/>
    </source>
</evidence>
<dbReference type="GO" id="GO:0008107">
    <property type="term" value="F:galactoside 2-alpha-L-fucosyltransferase activity"/>
    <property type="evidence" value="ECO:0007669"/>
    <property type="project" value="InterPro"/>
</dbReference>
<reference evidence="3" key="2">
    <citation type="journal article" date="2021" name="PeerJ">
        <title>Extensive microbial diversity within the chicken gut microbiome revealed by metagenomics and culture.</title>
        <authorList>
            <person name="Gilroy R."/>
            <person name="Ravi A."/>
            <person name="Getino M."/>
            <person name="Pursley I."/>
            <person name="Horton D.L."/>
            <person name="Alikhan N.F."/>
            <person name="Baker D."/>
            <person name="Gharbi K."/>
            <person name="Hall N."/>
            <person name="Watson M."/>
            <person name="Adriaenssens E.M."/>
            <person name="Foster-Nyarko E."/>
            <person name="Jarju S."/>
            <person name="Secka A."/>
            <person name="Antonio M."/>
            <person name="Oren A."/>
            <person name="Chaudhuri R.R."/>
            <person name="La Ragione R."/>
            <person name="Hildebrand F."/>
            <person name="Pallen M.J."/>
        </authorList>
    </citation>
    <scope>NUCLEOTIDE SEQUENCE</scope>
    <source>
        <strain evidence="3">CHK152-2871</strain>
    </source>
</reference>
<protein>
    <submittedName>
        <fullName evidence="3">Alpha-1,2-fucosyltransferase</fullName>
    </submittedName>
</protein>
<dbReference type="GO" id="GO:0016020">
    <property type="term" value="C:membrane"/>
    <property type="evidence" value="ECO:0007669"/>
    <property type="project" value="InterPro"/>
</dbReference>